<keyword evidence="1" id="KW-0472">Membrane</keyword>
<evidence type="ECO:0000313" key="2">
    <source>
        <dbReference type="EMBL" id="RJE82320.1"/>
    </source>
</evidence>
<comment type="caution">
    <text evidence="2">The sequence shown here is derived from an EMBL/GenBank/DDBJ whole genome shotgun (WGS) entry which is preliminary data.</text>
</comment>
<proteinExistence type="predicted"/>
<organism evidence="2 3">
    <name type="scientific">Paracoccus onubensis</name>
    <dbReference type="NCBI Taxonomy" id="1675788"/>
    <lineage>
        <taxon>Bacteria</taxon>
        <taxon>Pseudomonadati</taxon>
        <taxon>Pseudomonadota</taxon>
        <taxon>Alphaproteobacteria</taxon>
        <taxon>Rhodobacterales</taxon>
        <taxon>Paracoccaceae</taxon>
        <taxon>Paracoccus</taxon>
    </lineage>
</organism>
<keyword evidence="3" id="KW-1185">Reference proteome</keyword>
<name>A0A418SMY3_9RHOB</name>
<evidence type="ECO:0000256" key="1">
    <source>
        <dbReference type="SAM" id="Phobius"/>
    </source>
</evidence>
<dbReference type="Proteomes" id="UP000284202">
    <property type="component" value="Unassembled WGS sequence"/>
</dbReference>
<sequence>MAGFLERQMKRIVGAAMLGMIGGISLIIGLAFLTAAAWIALADRYDTLVAALVLGCVFVALSSVLLAILAMRGSRRPASRPPAPPPRSASDPLALVEAFFSGFEAARRKRGPRR</sequence>
<reference evidence="3" key="1">
    <citation type="submission" date="2018-09" db="EMBL/GenBank/DDBJ databases">
        <title>Acidovorax cavernicola nov. sp. isolated from Gruta de las Maravillas (Aracena, Spain).</title>
        <authorList>
            <person name="Jurado V."/>
            <person name="Gutierrez-Patricio S."/>
            <person name="Gonzalez-Pimentel J.L."/>
            <person name="Miller A.Z."/>
            <person name="Laiz L."/>
            <person name="Saiz-Jimenez C."/>
        </authorList>
    </citation>
    <scope>NUCLEOTIDE SEQUENCE [LARGE SCALE GENOMIC DNA]</scope>
    <source>
        <strain evidence="3">1011MAR3C25</strain>
    </source>
</reference>
<feature type="transmembrane region" description="Helical" evidence="1">
    <location>
        <begin position="47"/>
        <end position="70"/>
    </location>
</feature>
<evidence type="ECO:0000313" key="3">
    <source>
        <dbReference type="Proteomes" id="UP000284202"/>
    </source>
</evidence>
<keyword evidence="1" id="KW-1133">Transmembrane helix</keyword>
<dbReference type="Pfam" id="PF07332">
    <property type="entry name" value="Phage_holin_3_6"/>
    <property type="match status" value="1"/>
</dbReference>
<keyword evidence="1" id="KW-0812">Transmembrane</keyword>
<protein>
    <recommendedName>
        <fullName evidence="4">Phage holin family protein</fullName>
    </recommendedName>
</protein>
<accession>A0A418SMY3</accession>
<dbReference type="InterPro" id="IPR009937">
    <property type="entry name" value="Phage_holin_3_6"/>
</dbReference>
<evidence type="ECO:0008006" key="4">
    <source>
        <dbReference type="Google" id="ProtNLM"/>
    </source>
</evidence>
<dbReference type="AlphaFoldDB" id="A0A418SMY3"/>
<gene>
    <name evidence="2" type="ORF">D3P04_20675</name>
</gene>
<feature type="transmembrane region" description="Helical" evidence="1">
    <location>
        <begin position="12"/>
        <end position="41"/>
    </location>
</feature>
<dbReference type="EMBL" id="QZCG01000017">
    <property type="protein sequence ID" value="RJE82320.1"/>
    <property type="molecule type" value="Genomic_DNA"/>
</dbReference>